<proteinExistence type="predicted"/>
<sequence length="189" mass="19094">MLSIQNLKQRIASAVNDLKAADARKREQQARAQLPSALSRAQAQVEGVKSYVFSLPVAVGPAPHQLISEAEAELRFAVSLQTADPLAALARARHATDLANESGRAAQTDVQAGVRGYGGGGFGRPAGGGSSFASGLGAGILGGVAGNMIFGGGEREEREYGEDSQLWASGGDGFGGDSGGFGGSGDGSF</sequence>
<organism evidence="3 4">
    <name type="scientific">Arthrobacter liuii</name>
    <dbReference type="NCBI Taxonomy" id="1476996"/>
    <lineage>
        <taxon>Bacteria</taxon>
        <taxon>Bacillati</taxon>
        <taxon>Actinomycetota</taxon>
        <taxon>Actinomycetes</taxon>
        <taxon>Micrococcales</taxon>
        <taxon>Micrococcaceae</taxon>
        <taxon>Arthrobacter</taxon>
    </lineage>
</organism>
<dbReference type="EMBL" id="BMFW01000033">
    <property type="protein sequence ID" value="GGI01368.1"/>
    <property type="molecule type" value="Genomic_DNA"/>
</dbReference>
<accession>A0ABQ2B066</accession>
<keyword evidence="1" id="KW-0175">Coiled coil</keyword>
<dbReference type="Proteomes" id="UP000643279">
    <property type="component" value="Unassembled WGS sequence"/>
</dbReference>
<protein>
    <submittedName>
        <fullName evidence="3">Uncharacterized protein</fullName>
    </submittedName>
</protein>
<evidence type="ECO:0000313" key="3">
    <source>
        <dbReference type="EMBL" id="GGI01368.1"/>
    </source>
</evidence>
<feature type="compositionally biased region" description="Gly residues" evidence="2">
    <location>
        <begin position="170"/>
        <end position="189"/>
    </location>
</feature>
<evidence type="ECO:0000256" key="1">
    <source>
        <dbReference type="SAM" id="Coils"/>
    </source>
</evidence>
<gene>
    <name evidence="3" type="ORF">GCM10007170_40650</name>
</gene>
<evidence type="ECO:0000313" key="4">
    <source>
        <dbReference type="Proteomes" id="UP000643279"/>
    </source>
</evidence>
<feature type="coiled-coil region" evidence="1">
    <location>
        <begin position="4"/>
        <end position="31"/>
    </location>
</feature>
<comment type="caution">
    <text evidence="3">The sequence shown here is derived from an EMBL/GenBank/DDBJ whole genome shotgun (WGS) entry which is preliminary data.</text>
</comment>
<name>A0ABQ2B066_9MICC</name>
<reference evidence="4" key="1">
    <citation type="journal article" date="2019" name="Int. J. Syst. Evol. Microbiol.">
        <title>The Global Catalogue of Microorganisms (GCM) 10K type strain sequencing project: providing services to taxonomists for standard genome sequencing and annotation.</title>
        <authorList>
            <consortium name="The Broad Institute Genomics Platform"/>
            <consortium name="The Broad Institute Genome Sequencing Center for Infectious Disease"/>
            <person name="Wu L."/>
            <person name="Ma J."/>
        </authorList>
    </citation>
    <scope>NUCLEOTIDE SEQUENCE [LARGE SCALE GENOMIC DNA]</scope>
    <source>
        <strain evidence="4">CGMCC 1.12778</strain>
    </source>
</reference>
<feature type="region of interest" description="Disordered" evidence="2">
    <location>
        <begin position="156"/>
        <end position="189"/>
    </location>
</feature>
<evidence type="ECO:0000256" key="2">
    <source>
        <dbReference type="SAM" id="MobiDB-lite"/>
    </source>
</evidence>
<keyword evidence="4" id="KW-1185">Reference proteome</keyword>